<name>A0A9P0ZVW5_CUSEU</name>
<accession>A0A9P0ZVW5</accession>
<comment type="caution">
    <text evidence="12">The sequence shown here is derived from an EMBL/GenBank/DDBJ whole genome shotgun (WGS) entry which is preliminary data.</text>
</comment>
<protein>
    <recommendedName>
        <fullName evidence="11">Protein kinase domain-containing protein</fullName>
    </recommendedName>
</protein>
<dbReference type="InterPro" id="IPR051824">
    <property type="entry name" value="LRR_Rcpt-Like_S/T_Kinase"/>
</dbReference>
<dbReference type="Proteomes" id="UP001152484">
    <property type="component" value="Unassembled WGS sequence"/>
</dbReference>
<dbReference type="Pfam" id="PF13855">
    <property type="entry name" value="LRR_8"/>
    <property type="match status" value="1"/>
</dbReference>
<dbReference type="Gene3D" id="1.10.510.10">
    <property type="entry name" value="Transferase(Phosphotransferase) domain 1"/>
    <property type="match status" value="1"/>
</dbReference>
<dbReference type="GO" id="GO:0016020">
    <property type="term" value="C:membrane"/>
    <property type="evidence" value="ECO:0007669"/>
    <property type="project" value="UniProtKB-SubCell"/>
</dbReference>
<keyword evidence="2" id="KW-0433">Leucine-rich repeat</keyword>
<dbReference type="Gene3D" id="3.80.10.10">
    <property type="entry name" value="Ribonuclease Inhibitor"/>
    <property type="match status" value="2"/>
</dbReference>
<dbReference type="FunFam" id="3.80.10.10:FF:000041">
    <property type="entry name" value="LRR receptor-like serine/threonine-protein kinase ERECTA"/>
    <property type="match status" value="1"/>
</dbReference>
<keyword evidence="8" id="KW-0325">Glycoprotein</keyword>
<reference evidence="12" key="1">
    <citation type="submission" date="2022-07" db="EMBL/GenBank/DDBJ databases">
        <authorList>
            <person name="Macas J."/>
            <person name="Novak P."/>
            <person name="Neumann P."/>
        </authorList>
    </citation>
    <scope>NUCLEOTIDE SEQUENCE</scope>
</reference>
<keyword evidence="7 9" id="KW-0472">Membrane</keyword>
<dbReference type="InterPro" id="IPR032675">
    <property type="entry name" value="LRR_dom_sf"/>
</dbReference>
<evidence type="ECO:0000256" key="4">
    <source>
        <dbReference type="ARBA" id="ARBA00022729"/>
    </source>
</evidence>
<dbReference type="Pfam" id="PF07714">
    <property type="entry name" value="PK_Tyr_Ser-Thr"/>
    <property type="match status" value="1"/>
</dbReference>
<dbReference type="SMART" id="SM00369">
    <property type="entry name" value="LRR_TYP"/>
    <property type="match status" value="3"/>
</dbReference>
<evidence type="ECO:0000313" key="13">
    <source>
        <dbReference type="Proteomes" id="UP001152484"/>
    </source>
</evidence>
<dbReference type="InterPro" id="IPR011009">
    <property type="entry name" value="Kinase-like_dom_sf"/>
</dbReference>
<dbReference type="EMBL" id="CAMAPE010000062">
    <property type="protein sequence ID" value="CAH9114003.1"/>
    <property type="molecule type" value="Genomic_DNA"/>
</dbReference>
<keyword evidence="4 10" id="KW-0732">Signal</keyword>
<dbReference type="SUPFAM" id="SSF52058">
    <property type="entry name" value="L domain-like"/>
    <property type="match status" value="1"/>
</dbReference>
<evidence type="ECO:0000256" key="10">
    <source>
        <dbReference type="SAM" id="SignalP"/>
    </source>
</evidence>
<gene>
    <name evidence="12" type="ORF">CEURO_LOCUS20227</name>
</gene>
<comment type="subcellular location">
    <subcellularLocation>
        <location evidence="1">Membrane</location>
        <topology evidence="1">Single-pass type I membrane protein</topology>
    </subcellularLocation>
</comment>
<dbReference type="InterPro" id="IPR000719">
    <property type="entry name" value="Prot_kinase_dom"/>
</dbReference>
<proteinExistence type="predicted"/>
<dbReference type="OrthoDB" id="676979at2759"/>
<dbReference type="PANTHER" id="PTHR48006">
    <property type="entry name" value="LEUCINE-RICH REPEAT-CONTAINING PROTEIN DDB_G0281931-RELATED"/>
    <property type="match status" value="1"/>
</dbReference>
<evidence type="ECO:0000256" key="3">
    <source>
        <dbReference type="ARBA" id="ARBA00022692"/>
    </source>
</evidence>
<dbReference type="GO" id="GO:0006952">
    <property type="term" value="P:defense response"/>
    <property type="evidence" value="ECO:0007669"/>
    <property type="project" value="UniProtKB-ARBA"/>
</dbReference>
<feature type="domain" description="Protein kinase" evidence="11">
    <location>
        <begin position="485"/>
        <end position="745"/>
    </location>
</feature>
<dbReference type="Gene3D" id="3.30.200.20">
    <property type="entry name" value="Phosphorylase Kinase, domain 1"/>
    <property type="match status" value="1"/>
</dbReference>
<evidence type="ECO:0000256" key="6">
    <source>
        <dbReference type="ARBA" id="ARBA00022989"/>
    </source>
</evidence>
<evidence type="ECO:0000313" key="12">
    <source>
        <dbReference type="EMBL" id="CAH9114003.1"/>
    </source>
</evidence>
<evidence type="ECO:0000256" key="7">
    <source>
        <dbReference type="ARBA" id="ARBA00023136"/>
    </source>
</evidence>
<dbReference type="AlphaFoldDB" id="A0A9P0ZVW5"/>
<organism evidence="12 13">
    <name type="scientific">Cuscuta europaea</name>
    <name type="common">European dodder</name>
    <dbReference type="NCBI Taxonomy" id="41803"/>
    <lineage>
        <taxon>Eukaryota</taxon>
        <taxon>Viridiplantae</taxon>
        <taxon>Streptophyta</taxon>
        <taxon>Embryophyta</taxon>
        <taxon>Tracheophyta</taxon>
        <taxon>Spermatophyta</taxon>
        <taxon>Magnoliopsida</taxon>
        <taxon>eudicotyledons</taxon>
        <taxon>Gunneridae</taxon>
        <taxon>Pentapetalae</taxon>
        <taxon>asterids</taxon>
        <taxon>lamiids</taxon>
        <taxon>Solanales</taxon>
        <taxon>Convolvulaceae</taxon>
        <taxon>Cuscuteae</taxon>
        <taxon>Cuscuta</taxon>
        <taxon>Cuscuta subgen. Cuscuta</taxon>
    </lineage>
</organism>
<dbReference type="GO" id="GO:0004672">
    <property type="term" value="F:protein kinase activity"/>
    <property type="evidence" value="ECO:0007669"/>
    <property type="project" value="InterPro"/>
</dbReference>
<feature type="signal peptide" evidence="10">
    <location>
        <begin position="1"/>
        <end position="25"/>
    </location>
</feature>
<keyword evidence="6 9" id="KW-1133">Transmembrane helix</keyword>
<dbReference type="InterPro" id="IPR003591">
    <property type="entry name" value="Leu-rich_rpt_typical-subtyp"/>
</dbReference>
<evidence type="ECO:0000256" key="9">
    <source>
        <dbReference type="SAM" id="Phobius"/>
    </source>
</evidence>
<dbReference type="GO" id="GO:0005524">
    <property type="term" value="F:ATP binding"/>
    <property type="evidence" value="ECO:0007669"/>
    <property type="project" value="InterPro"/>
</dbReference>
<feature type="chain" id="PRO_5040204743" description="Protein kinase domain-containing protein" evidence="10">
    <location>
        <begin position="26"/>
        <end position="759"/>
    </location>
</feature>
<evidence type="ECO:0000259" key="11">
    <source>
        <dbReference type="PROSITE" id="PS50011"/>
    </source>
</evidence>
<dbReference type="GO" id="GO:0051707">
    <property type="term" value="P:response to other organism"/>
    <property type="evidence" value="ECO:0007669"/>
    <property type="project" value="UniProtKB-ARBA"/>
</dbReference>
<dbReference type="Pfam" id="PF00560">
    <property type="entry name" value="LRR_1"/>
    <property type="match status" value="1"/>
</dbReference>
<dbReference type="SUPFAM" id="SSF56112">
    <property type="entry name" value="Protein kinase-like (PK-like)"/>
    <property type="match status" value="1"/>
</dbReference>
<keyword evidence="13" id="KW-1185">Reference proteome</keyword>
<keyword evidence="3 9" id="KW-0812">Transmembrane</keyword>
<dbReference type="PROSITE" id="PS50011">
    <property type="entry name" value="PROTEIN_KINASE_DOM"/>
    <property type="match status" value="1"/>
</dbReference>
<evidence type="ECO:0000256" key="8">
    <source>
        <dbReference type="ARBA" id="ARBA00023180"/>
    </source>
</evidence>
<evidence type="ECO:0000256" key="5">
    <source>
        <dbReference type="ARBA" id="ARBA00022737"/>
    </source>
</evidence>
<sequence>MAELVKKALKLTILLFVVMVHYSEQVLPPPSQSGAMQNIMQQLRSPAELSSRGWSENSDFCSIDPPLPILTLVCYEENITQLHISGNTTSCFLPRDISTSALFSNLQGLPDLKVLSLVSLGLTGPLPSSIGLLSSLEILNISSNCFSGSLPVEMSSLKSLRTLVLDNNRFAGQVPGWLASLPALTVLSLRNNSFTGILPNSLASLEALRTLVASANNLSGNLPDFHKLRNLQVVDLEGNGFGPNFPSLPTKLVSLVLRKNRFGFGIADGVVKCYLLKKMDVSLNEFVGAFPPSLLTMPSIDYLDVSGNKLTGKLFKNMSCNPELWYVGLSSNRLTGELPECLEPGKGHIKVSYWGNCLSNNAEQWQHGYEFCRNEAMAVGVVPRRKDEEKKGRTKVVVIASSIIGGLVGGAALVGLVVFLCVKEKLAEKTPRVRQMMEDVSPAYTLKLLNDARYISESRKLGLLLGFPPYRTFGLDELREATNNFDASNIIAQGSCGQIYKGLLTDGTVVAIRALKMVKKRSIQHYTHQLELISKIRHCNLVSAIGHSFEYYQEDSNHSCVTTIFLVFEFVPNTTLREAISDGQKFSWSQRMAAALGIARGIQFLHTGIVPGIFSNELKITNILLADHHIHVKITKYNLPLLAAAENNHNHKCDFKEKDDVYGFGVILLEMIVGRRIITANDIDLSKDILYVSLAADEVARRSIVDPSICKECCDQSLKTMMDLCLRCVSNHGPSVEDLIWNVQFAAQLQELWHRAGTP</sequence>
<feature type="transmembrane region" description="Helical" evidence="9">
    <location>
        <begin position="396"/>
        <end position="422"/>
    </location>
</feature>
<evidence type="ECO:0000256" key="1">
    <source>
        <dbReference type="ARBA" id="ARBA00004479"/>
    </source>
</evidence>
<keyword evidence="5" id="KW-0677">Repeat</keyword>
<dbReference type="InterPro" id="IPR001245">
    <property type="entry name" value="Ser-Thr/Tyr_kinase_cat_dom"/>
</dbReference>
<evidence type="ECO:0000256" key="2">
    <source>
        <dbReference type="ARBA" id="ARBA00022614"/>
    </source>
</evidence>
<dbReference type="InterPro" id="IPR001611">
    <property type="entry name" value="Leu-rich_rpt"/>
</dbReference>
<dbReference type="PANTHER" id="PTHR48006:SF82">
    <property type="entry name" value="CONCANAVALIN A-LIKE LECTIN_GLUCANASE DOMAIN-CONTAINING PROTEIN-RELATED"/>
    <property type="match status" value="1"/>
</dbReference>